<evidence type="ECO:0000256" key="1">
    <source>
        <dbReference type="ARBA" id="ARBA00004571"/>
    </source>
</evidence>
<dbReference type="PRINTS" id="PR01277">
    <property type="entry name" value="CHANNELTSX"/>
</dbReference>
<dbReference type="InterPro" id="IPR036777">
    <property type="entry name" value="Channel_Tsx-like_sf"/>
</dbReference>
<dbReference type="EMBL" id="QRDC01000004">
    <property type="protein sequence ID" value="KAA1279543.1"/>
    <property type="molecule type" value="Genomic_DNA"/>
</dbReference>
<keyword evidence="6" id="KW-0998">Cell outer membrane</keyword>
<reference evidence="7 9" key="1">
    <citation type="submission" date="2018-08" db="EMBL/GenBank/DDBJ databases">
        <title>Complete genomic analysis of a Citrobacter pasteurii isolated from cockles (Cerastoderma edule) containing a new chromosomic qnrB allele.</title>
        <authorList>
            <person name="Rodrigues A."/>
            <person name="Baptista T."/>
            <person name="Quesada A."/>
            <person name="Campos M.J."/>
        </authorList>
    </citation>
    <scope>NUCLEOTIDE SEQUENCE [LARGE SCALE GENOMIC DNA]</scope>
    <source>
        <strain evidence="7 9">BA18</strain>
    </source>
</reference>
<dbReference type="GO" id="GO:0009279">
    <property type="term" value="C:cell outer membrane"/>
    <property type="evidence" value="ECO:0007669"/>
    <property type="project" value="UniProtKB-SubCell"/>
</dbReference>
<dbReference type="Proteomes" id="UP000468420">
    <property type="component" value="Unassembled WGS sequence"/>
</dbReference>
<dbReference type="GO" id="GO:0005337">
    <property type="term" value="F:nucleoside transmembrane transporter activity"/>
    <property type="evidence" value="ECO:0007669"/>
    <property type="project" value="InterPro"/>
</dbReference>
<dbReference type="InterPro" id="IPR018013">
    <property type="entry name" value="Channel_Tsx-like"/>
</dbReference>
<organism evidence="7 9">
    <name type="scientific">Citrobacter pasteurii</name>
    <dbReference type="NCBI Taxonomy" id="1563222"/>
    <lineage>
        <taxon>Bacteria</taxon>
        <taxon>Pseudomonadati</taxon>
        <taxon>Pseudomonadota</taxon>
        <taxon>Gammaproteobacteria</taxon>
        <taxon>Enterobacterales</taxon>
        <taxon>Enterobacteriaceae</taxon>
        <taxon>Citrobacter</taxon>
    </lineage>
</organism>
<dbReference type="GeneID" id="83647185"/>
<dbReference type="SUPFAM" id="SSF111364">
    <property type="entry name" value="Tsx-like channel"/>
    <property type="match status" value="1"/>
</dbReference>
<evidence type="ECO:0000313" key="10">
    <source>
        <dbReference type="Proteomes" id="UP000683579"/>
    </source>
</evidence>
<evidence type="ECO:0000256" key="5">
    <source>
        <dbReference type="ARBA" id="ARBA00023136"/>
    </source>
</evidence>
<evidence type="ECO:0000313" key="7">
    <source>
        <dbReference type="EMBL" id="KAA1279543.1"/>
    </source>
</evidence>
<keyword evidence="5" id="KW-0472">Membrane</keyword>
<comment type="similarity">
    <text evidence="2">Belongs to the nucleoside-specific channel-forming outer membrane porin (Tsx) (TC 1.B.10) family.</text>
</comment>
<evidence type="ECO:0000256" key="3">
    <source>
        <dbReference type="ARBA" id="ARBA00014794"/>
    </source>
</evidence>
<gene>
    <name evidence="7" type="ORF">DXF85_06370</name>
    <name evidence="8" type="ORF">I6L54_10430</name>
</gene>
<evidence type="ECO:0000256" key="6">
    <source>
        <dbReference type="ARBA" id="ARBA00023237"/>
    </source>
</evidence>
<evidence type="ECO:0000256" key="4">
    <source>
        <dbReference type="ARBA" id="ARBA00022729"/>
    </source>
</evidence>
<keyword evidence="10" id="KW-1185">Reference proteome</keyword>
<proteinExistence type="inferred from homology"/>
<dbReference type="Pfam" id="PF03502">
    <property type="entry name" value="Channel_Tsx"/>
    <property type="match status" value="1"/>
</dbReference>
<dbReference type="RefSeq" id="WP_040230701.1">
    <property type="nucleotide sequence ID" value="NZ_CDHL01000017.1"/>
</dbReference>
<dbReference type="Proteomes" id="UP000683579">
    <property type="component" value="Chromosome"/>
</dbReference>
<dbReference type="EMBL" id="CP077262">
    <property type="protein sequence ID" value="QXA46765.1"/>
    <property type="molecule type" value="Genomic_DNA"/>
</dbReference>
<sequence>MLKKNEVFLLGTLLSLPMVTLAETGNDEYLSDWWHQSINLVGSNSTRFGPQKRADLYPEYRAWAHKDWFDFYGYADLPKFFGLGNVNDKGIWDNGSPFFMEIEPRFSIDKLTGLDLSFGPFKEWYFAHNYIYDAGSNEGQRQSTWYMGLGTDIDTGLPMSLSADIYAKYQGNNYNAANENEWDGYRFKLKYVIPITQFWGGKLNYVGFTNFDFGSDLKEKSGGKQQFYSRTNSSIVTTNVLALVYPHWSYSASFRYFYHGGQFEEGSKAFNTNGGAVSIDSTGWAYYLSVGYTF</sequence>
<evidence type="ECO:0000256" key="2">
    <source>
        <dbReference type="ARBA" id="ARBA00008728"/>
    </source>
</evidence>
<protein>
    <recommendedName>
        <fullName evidence="3">Nucleoside-specific channel-forming protein Tsx</fullName>
    </recommendedName>
</protein>
<reference evidence="8 10" key="2">
    <citation type="submission" date="2021-06" db="EMBL/GenBank/DDBJ databases">
        <title>FDA dAtabase for Regulatory Grade micrObial Sequences (FDA-ARGOS): Supporting development and validation of Infectious Disease Dx tests.</title>
        <authorList>
            <person name="Sproer C."/>
            <person name="Gronow S."/>
            <person name="Severitt S."/>
            <person name="Schroder I."/>
            <person name="Tallon L."/>
            <person name="Sadzewicz L."/>
            <person name="Zhao X."/>
            <person name="Boylan J."/>
            <person name="Ott S."/>
            <person name="Bowen H."/>
            <person name="Vavikolanu K."/>
            <person name="Mehta A."/>
            <person name="Aluvathingal J."/>
            <person name="Nadendla S."/>
            <person name="Lowell S."/>
            <person name="Myers T."/>
            <person name="Yan Y."/>
        </authorList>
    </citation>
    <scope>NUCLEOTIDE SEQUENCE [LARGE SCALE GENOMIC DNA]</scope>
    <source>
        <strain evidence="8 10">FDAARGOS 1424</strain>
    </source>
</reference>
<dbReference type="AlphaFoldDB" id="A0A6N6K6K9"/>
<dbReference type="NCBIfam" id="NF011686">
    <property type="entry name" value="PRK15106.1"/>
    <property type="match status" value="1"/>
</dbReference>
<keyword evidence="4" id="KW-0732">Signal</keyword>
<name>A0A6N6K6K9_9ENTR</name>
<accession>A0A6N6K6K9</accession>
<dbReference type="InterPro" id="IPR003055">
    <property type="entry name" value="Channel_Tsx"/>
</dbReference>
<evidence type="ECO:0000313" key="9">
    <source>
        <dbReference type="Proteomes" id="UP000468420"/>
    </source>
</evidence>
<evidence type="ECO:0000313" key="8">
    <source>
        <dbReference type="EMBL" id="QXA46765.1"/>
    </source>
</evidence>
<dbReference type="Gene3D" id="2.40.230.20">
    <property type="entry name" value="Nucleoside-specific channel-forming protein, Tsx-like"/>
    <property type="match status" value="1"/>
</dbReference>
<comment type="subcellular location">
    <subcellularLocation>
        <location evidence="1">Cell outer membrane</location>
        <topology evidence="1">Multi-pass membrane protein</topology>
    </subcellularLocation>
</comment>